<sequence>MLYISLLMDVNRIYINYEKCLNS</sequence>
<evidence type="ECO:0000313" key="1">
    <source>
        <dbReference type="EMBL" id="MBX46989.1"/>
    </source>
</evidence>
<name>A0A2P2NX55_RHIMU</name>
<organism evidence="1">
    <name type="scientific">Rhizophora mucronata</name>
    <name type="common">Asiatic mangrove</name>
    <dbReference type="NCBI Taxonomy" id="61149"/>
    <lineage>
        <taxon>Eukaryota</taxon>
        <taxon>Viridiplantae</taxon>
        <taxon>Streptophyta</taxon>
        <taxon>Embryophyta</taxon>
        <taxon>Tracheophyta</taxon>
        <taxon>Spermatophyta</taxon>
        <taxon>Magnoliopsida</taxon>
        <taxon>eudicotyledons</taxon>
        <taxon>Gunneridae</taxon>
        <taxon>Pentapetalae</taxon>
        <taxon>rosids</taxon>
        <taxon>fabids</taxon>
        <taxon>Malpighiales</taxon>
        <taxon>Rhizophoraceae</taxon>
        <taxon>Rhizophora</taxon>
    </lineage>
</organism>
<proteinExistence type="predicted"/>
<reference evidence="1" key="1">
    <citation type="submission" date="2018-02" db="EMBL/GenBank/DDBJ databases">
        <title>Rhizophora mucronata_Transcriptome.</title>
        <authorList>
            <person name="Meera S.P."/>
            <person name="Sreeshan A."/>
            <person name="Augustine A."/>
        </authorList>
    </citation>
    <scope>NUCLEOTIDE SEQUENCE</scope>
    <source>
        <tissue evidence="1">Leaf</tissue>
    </source>
</reference>
<protein>
    <submittedName>
        <fullName evidence="1">Uncharacterized protein</fullName>
    </submittedName>
</protein>
<dbReference type="EMBL" id="GGEC01066505">
    <property type="protein sequence ID" value="MBX46989.1"/>
    <property type="molecule type" value="Transcribed_RNA"/>
</dbReference>
<dbReference type="AlphaFoldDB" id="A0A2P2NX55"/>
<accession>A0A2P2NX55</accession>